<evidence type="ECO:0000259" key="5">
    <source>
        <dbReference type="Pfam" id="PF04828"/>
    </source>
</evidence>
<reference evidence="6" key="1">
    <citation type="submission" date="2018-05" db="EMBL/GenBank/DDBJ databases">
        <authorList>
            <person name="Lanie J.A."/>
            <person name="Ng W.-L."/>
            <person name="Kazmierczak K.M."/>
            <person name="Andrzejewski T.M."/>
            <person name="Davidsen T.M."/>
            <person name="Wayne K.J."/>
            <person name="Tettelin H."/>
            <person name="Glass J.I."/>
            <person name="Rusch D."/>
            <person name="Podicherti R."/>
            <person name="Tsui H.-C.T."/>
            <person name="Winkler M.E."/>
        </authorList>
    </citation>
    <scope>NUCLEOTIDE SEQUENCE</scope>
</reference>
<protein>
    <recommendedName>
        <fullName evidence="5">CENP-V/GFA domain-containing protein</fullName>
    </recommendedName>
</protein>
<evidence type="ECO:0000256" key="1">
    <source>
        <dbReference type="ARBA" id="ARBA00005495"/>
    </source>
</evidence>
<dbReference type="PANTHER" id="PTHR33337">
    <property type="entry name" value="GFA DOMAIN-CONTAINING PROTEIN"/>
    <property type="match status" value="1"/>
</dbReference>
<gene>
    <name evidence="6" type="ORF">METZ01_LOCUS457306</name>
</gene>
<dbReference type="GO" id="GO:0016846">
    <property type="term" value="F:carbon-sulfur lyase activity"/>
    <property type="evidence" value="ECO:0007669"/>
    <property type="project" value="InterPro"/>
</dbReference>
<evidence type="ECO:0000313" key="6">
    <source>
        <dbReference type="EMBL" id="SVE04452.1"/>
    </source>
</evidence>
<dbReference type="Gene3D" id="3.90.1590.10">
    <property type="entry name" value="glutathione-dependent formaldehyde- activating enzyme (gfa)"/>
    <property type="match status" value="1"/>
</dbReference>
<keyword evidence="4" id="KW-0456">Lyase</keyword>
<dbReference type="SUPFAM" id="SSF51316">
    <property type="entry name" value="Mss4-like"/>
    <property type="match status" value="1"/>
</dbReference>
<feature type="domain" description="CENP-V/GFA" evidence="5">
    <location>
        <begin position="2"/>
        <end position="74"/>
    </location>
</feature>
<sequence length="108" mass="12137">MCRRAHGAGYVTWVGVREDGFLINKGENHLVHYRSSDHLTRSFCGRCGSSMLCNDDNHDNVIDLTLANLDGDLDRPLKSHFFYDCRAGWIEANDNLQKRGGNSGIEPL</sequence>
<dbReference type="InterPro" id="IPR006913">
    <property type="entry name" value="CENP-V/GFA"/>
</dbReference>
<dbReference type="EMBL" id="UINC01190337">
    <property type="protein sequence ID" value="SVE04452.1"/>
    <property type="molecule type" value="Genomic_DNA"/>
</dbReference>
<comment type="similarity">
    <text evidence="1">Belongs to the Gfa family.</text>
</comment>
<dbReference type="GO" id="GO:0046872">
    <property type="term" value="F:metal ion binding"/>
    <property type="evidence" value="ECO:0007669"/>
    <property type="project" value="UniProtKB-KW"/>
</dbReference>
<evidence type="ECO:0000256" key="3">
    <source>
        <dbReference type="ARBA" id="ARBA00022833"/>
    </source>
</evidence>
<evidence type="ECO:0000256" key="2">
    <source>
        <dbReference type="ARBA" id="ARBA00022723"/>
    </source>
</evidence>
<accession>A0A383A9P8</accession>
<organism evidence="6">
    <name type="scientific">marine metagenome</name>
    <dbReference type="NCBI Taxonomy" id="408172"/>
    <lineage>
        <taxon>unclassified sequences</taxon>
        <taxon>metagenomes</taxon>
        <taxon>ecological metagenomes</taxon>
    </lineage>
</organism>
<dbReference type="InterPro" id="IPR011057">
    <property type="entry name" value="Mss4-like_sf"/>
</dbReference>
<evidence type="ECO:0000256" key="4">
    <source>
        <dbReference type="ARBA" id="ARBA00023239"/>
    </source>
</evidence>
<dbReference type="Pfam" id="PF04828">
    <property type="entry name" value="GFA"/>
    <property type="match status" value="1"/>
</dbReference>
<keyword evidence="2" id="KW-0479">Metal-binding</keyword>
<proteinExistence type="inferred from homology"/>
<keyword evidence="3" id="KW-0862">Zinc</keyword>
<dbReference type="AlphaFoldDB" id="A0A383A9P8"/>
<name>A0A383A9P8_9ZZZZ</name>
<dbReference type="PANTHER" id="PTHR33337:SF40">
    <property type="entry name" value="CENP-V_GFA DOMAIN-CONTAINING PROTEIN-RELATED"/>
    <property type="match status" value="1"/>
</dbReference>